<dbReference type="RefSeq" id="WP_160646836.1">
    <property type="nucleotide sequence ID" value="NZ_SIJB01000029.1"/>
</dbReference>
<gene>
    <name evidence="5" type="ORF">ERL59_13830</name>
</gene>
<evidence type="ECO:0000256" key="1">
    <source>
        <dbReference type="ARBA" id="ARBA00006284"/>
    </source>
</evidence>
<dbReference type="PANTHER" id="PTHR21599">
    <property type="entry name" value="GLYCERATE KINASE"/>
    <property type="match status" value="1"/>
</dbReference>
<dbReference type="GO" id="GO:0008887">
    <property type="term" value="F:glycerate kinase activity"/>
    <property type="evidence" value="ECO:0007669"/>
    <property type="project" value="UniProtKB-UniRule"/>
</dbReference>
<dbReference type="InterPro" id="IPR036129">
    <property type="entry name" value="Glycerate_kinase_sf"/>
</dbReference>
<name>A0A6N9Q5D3_9BACL</name>
<dbReference type="InterPro" id="IPR004381">
    <property type="entry name" value="Glycerate_kinase"/>
</dbReference>
<dbReference type="OrthoDB" id="9774290at2"/>
<sequence>MKIVIVPDSYKGSLSAFDVGNTIKEGLASSMKGVEFEVIPMADGGEGTLDTLISATNGKLKSVEVTGAMGKTITTCYGILGDDKTVVIEIAKIVGLPMVSTDQRNPMLATTAGIGEIMLHVMSLGFRHFIIGLGGSATNDGGIGMLTALGVTFLNHKGERVVESNASSLQEIHEADFSTLDSRLKECEIKIASDVENPLCGDYGATAVFGPQKGATKQQVKVLDVALSKYASLIELHLHDSFQNKPGAGAAGGLGFALLTLEGQMFSGAKICIDTTGLREKLKDADLVITGEGQSDYQTLYGKVPIQIAKLAKAYQVDTILISGALGEGYEKLHEFFNSCHSIAPGPMTLEHAMKYTKPNLFEKARNIGQLLNLGFIK</sequence>
<evidence type="ECO:0000313" key="6">
    <source>
        <dbReference type="Proteomes" id="UP000448943"/>
    </source>
</evidence>
<keyword evidence="2 4" id="KW-0808">Transferase</keyword>
<dbReference type="InterPro" id="IPR018193">
    <property type="entry name" value="Glyc_kinase_flavodox-like_fold"/>
</dbReference>
<dbReference type="Proteomes" id="UP000448943">
    <property type="component" value="Unassembled WGS sequence"/>
</dbReference>
<dbReference type="Gene3D" id="3.40.50.10350">
    <property type="entry name" value="Glycerate kinase, domain 1"/>
    <property type="match status" value="1"/>
</dbReference>
<evidence type="ECO:0000256" key="3">
    <source>
        <dbReference type="ARBA" id="ARBA00022777"/>
    </source>
</evidence>
<organism evidence="5 6">
    <name type="scientific">Chengkuizengella marina</name>
    <dbReference type="NCBI Taxonomy" id="2507566"/>
    <lineage>
        <taxon>Bacteria</taxon>
        <taxon>Bacillati</taxon>
        <taxon>Bacillota</taxon>
        <taxon>Bacilli</taxon>
        <taxon>Bacillales</taxon>
        <taxon>Paenibacillaceae</taxon>
        <taxon>Chengkuizengella</taxon>
    </lineage>
</organism>
<keyword evidence="6" id="KW-1185">Reference proteome</keyword>
<dbReference type="EMBL" id="SIJB01000029">
    <property type="protein sequence ID" value="NBI30027.1"/>
    <property type="molecule type" value="Genomic_DNA"/>
</dbReference>
<evidence type="ECO:0000313" key="5">
    <source>
        <dbReference type="EMBL" id="NBI30027.1"/>
    </source>
</evidence>
<evidence type="ECO:0000256" key="4">
    <source>
        <dbReference type="PIRNR" id="PIRNR006078"/>
    </source>
</evidence>
<dbReference type="Pfam" id="PF02595">
    <property type="entry name" value="Gly_kinase"/>
    <property type="match status" value="1"/>
</dbReference>
<proteinExistence type="inferred from homology"/>
<keyword evidence="3 4" id="KW-0418">Kinase</keyword>
<dbReference type="GO" id="GO:0031388">
    <property type="term" value="P:organic acid phosphorylation"/>
    <property type="evidence" value="ECO:0007669"/>
    <property type="project" value="UniProtKB-UniRule"/>
</dbReference>
<dbReference type="SUPFAM" id="SSF110738">
    <property type="entry name" value="Glycerate kinase I"/>
    <property type="match status" value="1"/>
</dbReference>
<accession>A0A6N9Q5D3</accession>
<protein>
    <submittedName>
        <fullName evidence="5">Glycerate kinase</fullName>
    </submittedName>
</protein>
<dbReference type="AlphaFoldDB" id="A0A6N9Q5D3"/>
<dbReference type="PIRSF" id="PIRSF006078">
    <property type="entry name" value="GlxK"/>
    <property type="match status" value="1"/>
</dbReference>
<evidence type="ECO:0000256" key="2">
    <source>
        <dbReference type="ARBA" id="ARBA00022679"/>
    </source>
</evidence>
<dbReference type="PANTHER" id="PTHR21599:SF0">
    <property type="entry name" value="GLYCERATE KINASE"/>
    <property type="match status" value="1"/>
</dbReference>
<dbReference type="NCBIfam" id="TIGR00045">
    <property type="entry name" value="glycerate kinase"/>
    <property type="match status" value="1"/>
</dbReference>
<comment type="caution">
    <text evidence="5">The sequence shown here is derived from an EMBL/GenBank/DDBJ whole genome shotgun (WGS) entry which is preliminary data.</text>
</comment>
<dbReference type="InterPro" id="IPR018197">
    <property type="entry name" value="Glycerate_kinase_RE-like"/>
</dbReference>
<reference evidence="5 6" key="1">
    <citation type="submission" date="2019-01" db="EMBL/GenBank/DDBJ databases">
        <title>Chengkuizengella sp. nov., isolated from deep-sea sediment of East Pacific Ocean.</title>
        <authorList>
            <person name="Yang J."/>
            <person name="Lai Q."/>
            <person name="Shao Z."/>
        </authorList>
    </citation>
    <scope>NUCLEOTIDE SEQUENCE [LARGE SCALE GENOMIC DNA]</scope>
    <source>
        <strain evidence="5 6">YPA3-1-1</strain>
    </source>
</reference>
<dbReference type="Gene3D" id="3.90.1510.10">
    <property type="entry name" value="Glycerate kinase, domain 2"/>
    <property type="match status" value="1"/>
</dbReference>
<comment type="similarity">
    <text evidence="1 4">Belongs to the glycerate kinase type-1 family.</text>
</comment>